<dbReference type="FunFam" id="3.40.50.300:FF:000056">
    <property type="entry name" value="Cell division ATP-binding protein FtsE"/>
    <property type="match status" value="1"/>
</dbReference>
<dbReference type="InterPro" id="IPR050086">
    <property type="entry name" value="MetN_ABC_transporter-like"/>
</dbReference>
<dbReference type="Pfam" id="PF09383">
    <property type="entry name" value="NIL"/>
    <property type="match status" value="1"/>
</dbReference>
<dbReference type="PANTHER" id="PTHR43166">
    <property type="entry name" value="AMINO ACID IMPORT ATP-BINDING PROTEIN"/>
    <property type="match status" value="1"/>
</dbReference>
<feature type="domain" description="ABC transporter" evidence="11">
    <location>
        <begin position="2"/>
        <end position="241"/>
    </location>
</feature>
<gene>
    <name evidence="12" type="ORF">FD06_GL000494</name>
</gene>
<evidence type="ECO:0000313" key="13">
    <source>
        <dbReference type="Proteomes" id="UP000052012"/>
    </source>
</evidence>
<comment type="function">
    <text evidence="10">Part of the ABC transporter FtsEX involved in cellular division. Has ATPase activity. Essential for cell division and viability.</text>
</comment>
<protein>
    <submittedName>
        <fullName evidence="12">Phosphate ABC transporter ATP-binding protein</fullName>
    </submittedName>
</protein>
<dbReference type="STRING" id="1423781.FD06_GL000494"/>
<dbReference type="SMART" id="SM00930">
    <property type="entry name" value="NIL"/>
    <property type="match status" value="1"/>
</dbReference>
<organism evidence="12 13">
    <name type="scientific">Apilactobacillus ozensis DSM 23829 = JCM 17196</name>
    <dbReference type="NCBI Taxonomy" id="1423781"/>
    <lineage>
        <taxon>Bacteria</taxon>
        <taxon>Bacillati</taxon>
        <taxon>Bacillota</taxon>
        <taxon>Bacilli</taxon>
        <taxon>Lactobacillales</taxon>
        <taxon>Lactobacillaceae</taxon>
        <taxon>Apilactobacillus</taxon>
    </lineage>
</organism>
<keyword evidence="13" id="KW-1185">Reference proteome</keyword>
<dbReference type="PROSITE" id="PS50893">
    <property type="entry name" value="ABC_TRANSPORTER_2"/>
    <property type="match status" value="1"/>
</dbReference>
<dbReference type="InterPro" id="IPR017871">
    <property type="entry name" value="ABC_transporter-like_CS"/>
</dbReference>
<dbReference type="InterPro" id="IPR003593">
    <property type="entry name" value="AAA+_ATPase"/>
</dbReference>
<dbReference type="Proteomes" id="UP000052012">
    <property type="component" value="Unassembled WGS sequence"/>
</dbReference>
<dbReference type="InterPro" id="IPR027417">
    <property type="entry name" value="P-loop_NTPase"/>
</dbReference>
<dbReference type="Gene3D" id="3.40.50.300">
    <property type="entry name" value="P-loop containing nucleotide triphosphate hydrolases"/>
    <property type="match status" value="1"/>
</dbReference>
<evidence type="ECO:0000256" key="8">
    <source>
        <dbReference type="ARBA" id="ARBA00023136"/>
    </source>
</evidence>
<dbReference type="InterPro" id="IPR041701">
    <property type="entry name" value="MetN_ABC"/>
</dbReference>
<dbReference type="PATRIC" id="fig|1423781.4.peg.507"/>
<dbReference type="SUPFAM" id="SSF52540">
    <property type="entry name" value="P-loop containing nucleoside triphosphate hydrolases"/>
    <property type="match status" value="1"/>
</dbReference>
<evidence type="ECO:0000256" key="3">
    <source>
        <dbReference type="ARBA" id="ARBA00022475"/>
    </source>
</evidence>
<reference evidence="12 13" key="1">
    <citation type="journal article" date="2015" name="Genome Announc.">
        <title>Expanding the biotechnology potential of lactobacilli through comparative genomics of 213 strains and associated genera.</title>
        <authorList>
            <person name="Sun Z."/>
            <person name="Harris H.M."/>
            <person name="McCann A."/>
            <person name="Guo C."/>
            <person name="Argimon S."/>
            <person name="Zhang W."/>
            <person name="Yang X."/>
            <person name="Jeffery I.B."/>
            <person name="Cooney J.C."/>
            <person name="Kagawa T.F."/>
            <person name="Liu W."/>
            <person name="Song Y."/>
            <person name="Salvetti E."/>
            <person name="Wrobel A."/>
            <person name="Rasinkangas P."/>
            <person name="Parkhill J."/>
            <person name="Rea M.C."/>
            <person name="O'Sullivan O."/>
            <person name="Ritari J."/>
            <person name="Douillard F.P."/>
            <person name="Paul Ross R."/>
            <person name="Yang R."/>
            <person name="Briner A.E."/>
            <person name="Felis G.E."/>
            <person name="de Vos W.M."/>
            <person name="Barrangou R."/>
            <person name="Klaenhammer T.R."/>
            <person name="Caufield P.W."/>
            <person name="Cui Y."/>
            <person name="Zhang H."/>
            <person name="O'Toole P.W."/>
        </authorList>
    </citation>
    <scope>NUCLEOTIDE SEQUENCE [LARGE SCALE GENOMIC DNA]</scope>
    <source>
        <strain evidence="12 13">DSM 23829</strain>
    </source>
</reference>
<evidence type="ECO:0000256" key="6">
    <source>
        <dbReference type="ARBA" id="ARBA00022967"/>
    </source>
</evidence>
<dbReference type="GO" id="GO:0006865">
    <property type="term" value="P:amino acid transport"/>
    <property type="evidence" value="ECO:0007669"/>
    <property type="project" value="UniProtKB-KW"/>
</dbReference>
<sequence>MIEFKQVSKKYHLSNSELTAVNNVNLKIDDGQIFGIIGYSGAGKSTLVRMLNGIETPSSGEILINGKNILKQNNHDLREERKKIGMIFQHFNLLWSRTIIQNVELPLEIAGVKKEQRHQKALNLVKLVGLEGRENDYPSELSGGQKQRVGIARALANDPEILISDEATSALDPQTTDEILDLLLDINKKLNLTILLITHEMHAIRKVAEQVAVMEKGQVVEQGNVVNIFNNPQKEITKRFVNEDSNVNADDLNSTVNNLIKEYPNGIIVKLTFNGDKAQKPIISQLLRKFNSVDISILEGSIHQIQGGSIGSLIIHLQSKNAEEQQAALNYLKSLKIETEVISHE</sequence>
<keyword evidence="6" id="KW-1278">Translocase</keyword>
<evidence type="ECO:0000256" key="9">
    <source>
        <dbReference type="ARBA" id="ARBA00049360"/>
    </source>
</evidence>
<evidence type="ECO:0000256" key="10">
    <source>
        <dbReference type="ARBA" id="ARBA00055994"/>
    </source>
</evidence>
<dbReference type="GO" id="GO:0005524">
    <property type="term" value="F:ATP binding"/>
    <property type="evidence" value="ECO:0007669"/>
    <property type="project" value="UniProtKB-KW"/>
</dbReference>
<dbReference type="SUPFAM" id="SSF55021">
    <property type="entry name" value="ACT-like"/>
    <property type="match status" value="1"/>
</dbReference>
<keyword evidence="3" id="KW-1003">Cell membrane</keyword>
<keyword evidence="7" id="KW-0029">Amino-acid transport</keyword>
<dbReference type="Gene3D" id="3.30.70.260">
    <property type="match status" value="1"/>
</dbReference>
<proteinExistence type="inferred from homology"/>
<evidence type="ECO:0000256" key="1">
    <source>
        <dbReference type="ARBA" id="ARBA00005417"/>
    </source>
</evidence>
<comment type="similarity">
    <text evidence="1">Belongs to the ABC transporter superfamily.</text>
</comment>
<evidence type="ECO:0000256" key="5">
    <source>
        <dbReference type="ARBA" id="ARBA00022840"/>
    </source>
</evidence>
<keyword evidence="2" id="KW-0813">Transport</keyword>
<dbReference type="AlphaFoldDB" id="A0A0R2AKP8"/>
<evidence type="ECO:0000259" key="11">
    <source>
        <dbReference type="PROSITE" id="PS50893"/>
    </source>
</evidence>
<dbReference type="PANTHER" id="PTHR43166:SF36">
    <property type="entry name" value="METHIONINE IMPORT ATP-BINDING PROTEIN METN 2"/>
    <property type="match status" value="1"/>
</dbReference>
<name>A0A0R2AKP8_9LACO</name>
<comment type="caution">
    <text evidence="12">The sequence shown here is derived from an EMBL/GenBank/DDBJ whole genome shotgun (WGS) entry which is preliminary data.</text>
</comment>
<dbReference type="GO" id="GO:0005886">
    <property type="term" value="C:plasma membrane"/>
    <property type="evidence" value="ECO:0007669"/>
    <property type="project" value="UniProtKB-ARBA"/>
</dbReference>
<dbReference type="RefSeq" id="WP_056966747.1">
    <property type="nucleotide sequence ID" value="NZ_AYYQ01000035.1"/>
</dbReference>
<dbReference type="PROSITE" id="PS00211">
    <property type="entry name" value="ABC_TRANSPORTER_1"/>
    <property type="match status" value="1"/>
</dbReference>
<dbReference type="Pfam" id="PF00005">
    <property type="entry name" value="ABC_tran"/>
    <property type="match status" value="1"/>
</dbReference>
<dbReference type="EMBL" id="AYYQ01000035">
    <property type="protein sequence ID" value="KRM67774.1"/>
    <property type="molecule type" value="Genomic_DNA"/>
</dbReference>
<dbReference type="InterPro" id="IPR003439">
    <property type="entry name" value="ABC_transporter-like_ATP-bd"/>
</dbReference>
<evidence type="ECO:0000313" key="12">
    <source>
        <dbReference type="EMBL" id="KRM67774.1"/>
    </source>
</evidence>
<dbReference type="CDD" id="cd03258">
    <property type="entry name" value="ABC_MetN_methionine_transporter"/>
    <property type="match status" value="1"/>
</dbReference>
<evidence type="ECO:0000256" key="4">
    <source>
        <dbReference type="ARBA" id="ARBA00022741"/>
    </source>
</evidence>
<dbReference type="OrthoDB" id="9802264at2"/>
<dbReference type="GO" id="GO:0016887">
    <property type="term" value="F:ATP hydrolysis activity"/>
    <property type="evidence" value="ECO:0007669"/>
    <property type="project" value="InterPro"/>
</dbReference>
<accession>A0A0R2AKP8</accession>
<dbReference type="InterPro" id="IPR045865">
    <property type="entry name" value="ACT-like_dom_sf"/>
</dbReference>
<keyword evidence="8" id="KW-0472">Membrane</keyword>
<evidence type="ECO:0000256" key="2">
    <source>
        <dbReference type="ARBA" id="ARBA00022448"/>
    </source>
</evidence>
<evidence type="ECO:0000256" key="7">
    <source>
        <dbReference type="ARBA" id="ARBA00022970"/>
    </source>
</evidence>
<comment type="catalytic activity">
    <reaction evidence="9">
        <text>ATP + H2O = ADP + phosphate + H(+)</text>
        <dbReference type="Rhea" id="RHEA:13065"/>
        <dbReference type="ChEBI" id="CHEBI:15377"/>
        <dbReference type="ChEBI" id="CHEBI:15378"/>
        <dbReference type="ChEBI" id="CHEBI:30616"/>
        <dbReference type="ChEBI" id="CHEBI:43474"/>
        <dbReference type="ChEBI" id="CHEBI:456216"/>
    </reaction>
</comment>
<keyword evidence="5 12" id="KW-0067">ATP-binding</keyword>
<keyword evidence="4" id="KW-0547">Nucleotide-binding</keyword>
<dbReference type="SMART" id="SM00382">
    <property type="entry name" value="AAA"/>
    <property type="match status" value="1"/>
</dbReference>
<dbReference type="InterPro" id="IPR018449">
    <property type="entry name" value="NIL_domain"/>
</dbReference>